<dbReference type="InterPro" id="IPR028082">
    <property type="entry name" value="Peripla_BP_I"/>
</dbReference>
<feature type="compositionally biased region" description="Polar residues" evidence="7">
    <location>
        <begin position="793"/>
        <end position="816"/>
    </location>
</feature>
<feature type="region of interest" description="Disordered" evidence="7">
    <location>
        <begin position="893"/>
        <end position="913"/>
    </location>
</feature>
<feature type="compositionally biased region" description="Polar residues" evidence="7">
    <location>
        <begin position="893"/>
        <end position="903"/>
    </location>
</feature>
<feature type="chain" id="PRO_5041272594" description="Metabotropic glutamate receptor 2" evidence="8">
    <location>
        <begin position="26"/>
        <end position="1021"/>
    </location>
</feature>
<feature type="compositionally biased region" description="Polar residues" evidence="7">
    <location>
        <begin position="421"/>
        <end position="437"/>
    </location>
</feature>
<evidence type="ECO:0000256" key="7">
    <source>
        <dbReference type="SAM" id="MobiDB-lite"/>
    </source>
</evidence>
<feature type="compositionally biased region" description="Basic and acidic residues" evidence="7">
    <location>
        <begin position="501"/>
        <end position="524"/>
    </location>
</feature>
<keyword evidence="2" id="KW-0812">Transmembrane</keyword>
<dbReference type="SUPFAM" id="SSF53822">
    <property type="entry name" value="Periplasmic binding protein-like I"/>
    <property type="match status" value="1"/>
</dbReference>
<keyword evidence="5" id="KW-0675">Receptor</keyword>
<evidence type="ECO:0000256" key="5">
    <source>
        <dbReference type="ARBA" id="ARBA00023170"/>
    </source>
</evidence>
<comment type="caution">
    <text evidence="9">The sequence shown here is derived from an EMBL/GenBank/DDBJ whole genome shotgun (WGS) entry which is preliminary data.</text>
</comment>
<feature type="region of interest" description="Disordered" evidence="7">
    <location>
        <begin position="553"/>
        <end position="705"/>
    </location>
</feature>
<evidence type="ECO:0000256" key="2">
    <source>
        <dbReference type="ARBA" id="ARBA00022692"/>
    </source>
</evidence>
<feature type="compositionally biased region" description="Basic and acidic residues" evidence="7">
    <location>
        <begin position="738"/>
        <end position="761"/>
    </location>
</feature>
<comment type="subcellular location">
    <subcellularLocation>
        <location evidence="1">Membrane</location>
        <topology evidence="1">Multi-pass membrane protein</topology>
    </subcellularLocation>
</comment>
<evidence type="ECO:0000256" key="1">
    <source>
        <dbReference type="ARBA" id="ARBA00004141"/>
    </source>
</evidence>
<dbReference type="EMBL" id="JAHYIQ010000028">
    <property type="protein sequence ID" value="KAK1121005.1"/>
    <property type="molecule type" value="Genomic_DNA"/>
</dbReference>
<protein>
    <recommendedName>
        <fullName evidence="11">Metabotropic glutamate receptor 2</fullName>
    </recommendedName>
</protein>
<evidence type="ECO:0000313" key="9">
    <source>
        <dbReference type="EMBL" id="KAK1121005.1"/>
    </source>
</evidence>
<dbReference type="Gene3D" id="3.40.50.2300">
    <property type="match status" value="1"/>
</dbReference>
<feature type="compositionally biased region" description="Polar residues" evidence="7">
    <location>
        <begin position="596"/>
        <end position="618"/>
    </location>
</feature>
<feature type="compositionally biased region" description="Basic and acidic residues" evidence="7">
    <location>
        <begin position="307"/>
        <end position="355"/>
    </location>
</feature>
<evidence type="ECO:0000313" key="10">
    <source>
        <dbReference type="Proteomes" id="UP001177670"/>
    </source>
</evidence>
<dbReference type="InterPro" id="IPR000337">
    <property type="entry name" value="GPCR_3"/>
</dbReference>
<evidence type="ECO:0000256" key="4">
    <source>
        <dbReference type="ARBA" id="ARBA00023136"/>
    </source>
</evidence>
<feature type="compositionally biased region" description="Basic and acidic residues" evidence="7">
    <location>
        <begin position="194"/>
        <end position="205"/>
    </location>
</feature>
<dbReference type="InterPro" id="IPR050726">
    <property type="entry name" value="mGluR"/>
</dbReference>
<feature type="region of interest" description="Disordered" evidence="7">
    <location>
        <begin position="465"/>
        <end position="524"/>
    </location>
</feature>
<feature type="region of interest" description="Disordered" evidence="7">
    <location>
        <begin position="417"/>
        <end position="437"/>
    </location>
</feature>
<organism evidence="9 10">
    <name type="scientific">Melipona bicolor</name>
    <dbReference type="NCBI Taxonomy" id="60889"/>
    <lineage>
        <taxon>Eukaryota</taxon>
        <taxon>Metazoa</taxon>
        <taxon>Ecdysozoa</taxon>
        <taxon>Arthropoda</taxon>
        <taxon>Hexapoda</taxon>
        <taxon>Insecta</taxon>
        <taxon>Pterygota</taxon>
        <taxon>Neoptera</taxon>
        <taxon>Endopterygota</taxon>
        <taxon>Hymenoptera</taxon>
        <taxon>Apocrita</taxon>
        <taxon>Aculeata</taxon>
        <taxon>Apoidea</taxon>
        <taxon>Anthophila</taxon>
        <taxon>Apidae</taxon>
        <taxon>Melipona</taxon>
    </lineage>
</organism>
<dbReference type="GO" id="GO:0016020">
    <property type="term" value="C:membrane"/>
    <property type="evidence" value="ECO:0007669"/>
    <property type="project" value="UniProtKB-SubCell"/>
</dbReference>
<evidence type="ECO:0000256" key="6">
    <source>
        <dbReference type="ARBA" id="ARBA00023180"/>
    </source>
</evidence>
<accession>A0AA40KHY2</accession>
<name>A0AA40KHY2_9HYME</name>
<keyword evidence="6" id="KW-0325">Glycoprotein</keyword>
<feature type="compositionally biased region" description="Polar residues" evidence="7">
    <location>
        <begin position="824"/>
        <end position="833"/>
    </location>
</feature>
<feature type="region of interest" description="Disordered" evidence="7">
    <location>
        <begin position="193"/>
        <end position="217"/>
    </location>
</feature>
<dbReference type="Proteomes" id="UP001177670">
    <property type="component" value="Unassembled WGS sequence"/>
</dbReference>
<dbReference type="PANTHER" id="PTHR24060">
    <property type="entry name" value="METABOTROPIC GLUTAMATE RECEPTOR"/>
    <property type="match status" value="1"/>
</dbReference>
<keyword evidence="4" id="KW-0472">Membrane</keyword>
<evidence type="ECO:0000256" key="3">
    <source>
        <dbReference type="ARBA" id="ARBA00022989"/>
    </source>
</evidence>
<feature type="compositionally biased region" description="Polar residues" evidence="7">
    <location>
        <begin position="573"/>
        <end position="583"/>
    </location>
</feature>
<feature type="compositionally biased region" description="Polar residues" evidence="7">
    <location>
        <begin position="365"/>
        <end position="375"/>
    </location>
</feature>
<keyword evidence="10" id="KW-1185">Reference proteome</keyword>
<dbReference type="PRINTS" id="PR00248">
    <property type="entry name" value="GPCRMGR"/>
</dbReference>
<gene>
    <name evidence="9" type="ORF">K0M31_010790</name>
</gene>
<feature type="signal peptide" evidence="8">
    <location>
        <begin position="1"/>
        <end position="25"/>
    </location>
</feature>
<feature type="region of interest" description="Disordered" evidence="7">
    <location>
        <begin position="66"/>
        <end position="89"/>
    </location>
</feature>
<feature type="compositionally biased region" description="Polar residues" evidence="7">
    <location>
        <begin position="66"/>
        <end position="78"/>
    </location>
</feature>
<evidence type="ECO:0000256" key="8">
    <source>
        <dbReference type="SAM" id="SignalP"/>
    </source>
</evidence>
<feature type="region of interest" description="Disordered" evidence="7">
    <location>
        <begin position="738"/>
        <end position="837"/>
    </location>
</feature>
<feature type="region of interest" description="Disordered" evidence="7">
    <location>
        <begin position="303"/>
        <end position="402"/>
    </location>
</feature>
<keyword evidence="3" id="KW-1133">Transmembrane helix</keyword>
<feature type="region of interest" description="Disordered" evidence="7">
    <location>
        <begin position="106"/>
        <end position="144"/>
    </location>
</feature>
<sequence>MRRNNGWLAVLAVTLVLSILRNSLAGERYPLDYDNDELPVNRSRTIYETYNPNELTSSPIAKSRLSSFAAPQSPQSRSHVSDKNVVPSKVRSANPINVITRLDKLAKSEDEEQSNSVRSILHNDDPRRRTKSKPKLLESGESGAQVVEGSRSFNLGVPRQSRLSRWISHAKPAAKSFKIGESGDNDSLAITARRIGDDERGEPPTRDVSQTERSSIEASVLKTTPGGFLDLESVDSPGDSKKIVKKRFLTGYSVFSVSLNRRLNKLERLNKLVIARRSKDRRGGKERRGRSVALYLKRGNSLATFDEGDRPSDRFEREPSRGGDWTSRESIEAPHRVEEQSTTTRHDDPRDERTFDSASIRGKRNSLSAFDSSNDTFHDEESSFDPIEGSDNFTERRWSHRSTNRTMSADRINETIPAGTENYSNTSNARTRPSVSETSVLPMYKNDSEANSSVVDGIANRADVVNSRSNVNAPRDPNDESALTSTDMSNDLIDGTELDASGEKGAIKERGSEEAEERSVLTSVTKEESGSVLAVARRNATYPRRSGMNSLAGAGSFVPDESSVLSRHRGRNANDSFRNSPTTGHGGEDGRIVENFNVNSLGERSSVNNEEQAGSRVSPTAPPGVSKNAALEEEVAATSSGRDDESLWGSNEINDGATPVRDSREPSAIDEVEATSARGSDRGTFNGPTRIDLEEGNSGPIQESLNRNVGANESAFFAESSSNVESGKKTMVNLEHRITNNDPLAHHDTTGSPIDDRDSKERKYRSSKASTPRIEDAATSTPYKDETRRNLVSIDSTTPSQPLEASRARSNGSFQFLSKDPPILSSTMAPTTKQPDDLLATSDATLSSTEDDQLQTVSTIPSINDEDQLLGFDATIVATSLGSVDDEDLRTTASNVSLRGTDNSSREMEPPDQWPVKHSAVVEGDLVLGGLMMVHEREDTITCGPVMSQGGIQALEAMLYTLDRLNDLEIVPGVKIGAHILDDCDKDTYGLEMAVDFIKGTYTHNVCTYVRGLSIRRGDGW</sequence>
<reference evidence="9" key="1">
    <citation type="submission" date="2021-10" db="EMBL/GenBank/DDBJ databases">
        <title>Melipona bicolor Genome sequencing and assembly.</title>
        <authorList>
            <person name="Araujo N.S."/>
            <person name="Arias M.C."/>
        </authorList>
    </citation>
    <scope>NUCLEOTIDE SEQUENCE</scope>
    <source>
        <strain evidence="9">USP_2M_L1-L4_2017</strain>
        <tissue evidence="9">Whole body</tissue>
    </source>
</reference>
<dbReference type="GO" id="GO:0004930">
    <property type="term" value="F:G protein-coupled receptor activity"/>
    <property type="evidence" value="ECO:0007669"/>
    <property type="project" value="InterPro"/>
</dbReference>
<feature type="compositionally biased region" description="Polar residues" evidence="7">
    <location>
        <begin position="207"/>
        <end position="217"/>
    </location>
</feature>
<dbReference type="AlphaFoldDB" id="A0AA40KHY2"/>
<proteinExistence type="predicted"/>
<evidence type="ECO:0008006" key="11">
    <source>
        <dbReference type="Google" id="ProtNLM"/>
    </source>
</evidence>
<keyword evidence="8" id="KW-0732">Signal</keyword>